<proteinExistence type="predicted"/>
<gene>
    <name evidence="1" type="ORF">METZ01_LOCUS308540</name>
</gene>
<sequence>MIADNALGFCSRHYLKRISQANEWEETDWSDVKNSKYGSPYSNANAIMMATYSKTE</sequence>
<protein>
    <submittedName>
        <fullName evidence="1">Uncharacterized protein</fullName>
    </submittedName>
</protein>
<organism evidence="1">
    <name type="scientific">marine metagenome</name>
    <dbReference type="NCBI Taxonomy" id="408172"/>
    <lineage>
        <taxon>unclassified sequences</taxon>
        <taxon>metagenomes</taxon>
        <taxon>ecological metagenomes</taxon>
    </lineage>
</organism>
<dbReference type="EMBL" id="UINC01097729">
    <property type="protein sequence ID" value="SVC55686.1"/>
    <property type="molecule type" value="Genomic_DNA"/>
</dbReference>
<accession>A0A382N3N1</accession>
<evidence type="ECO:0000313" key="1">
    <source>
        <dbReference type="EMBL" id="SVC55686.1"/>
    </source>
</evidence>
<dbReference type="AlphaFoldDB" id="A0A382N3N1"/>
<reference evidence="1" key="1">
    <citation type="submission" date="2018-05" db="EMBL/GenBank/DDBJ databases">
        <authorList>
            <person name="Lanie J.A."/>
            <person name="Ng W.-L."/>
            <person name="Kazmierczak K.M."/>
            <person name="Andrzejewski T.M."/>
            <person name="Davidsen T.M."/>
            <person name="Wayne K.J."/>
            <person name="Tettelin H."/>
            <person name="Glass J.I."/>
            <person name="Rusch D."/>
            <person name="Podicherti R."/>
            <person name="Tsui H.-C.T."/>
            <person name="Winkler M.E."/>
        </authorList>
    </citation>
    <scope>NUCLEOTIDE SEQUENCE</scope>
</reference>
<name>A0A382N3N1_9ZZZZ</name>